<dbReference type="GO" id="GO:0004559">
    <property type="term" value="F:alpha-mannosidase activity"/>
    <property type="evidence" value="ECO:0007669"/>
    <property type="project" value="InterPro"/>
</dbReference>
<organism evidence="2 3">
    <name type="scientific">Electrophorus electricus</name>
    <name type="common">Electric eel</name>
    <name type="synonym">Gymnotus electricus</name>
    <dbReference type="NCBI Taxonomy" id="8005"/>
    <lineage>
        <taxon>Eukaryota</taxon>
        <taxon>Metazoa</taxon>
        <taxon>Chordata</taxon>
        <taxon>Craniata</taxon>
        <taxon>Vertebrata</taxon>
        <taxon>Euteleostomi</taxon>
        <taxon>Actinopterygii</taxon>
        <taxon>Neopterygii</taxon>
        <taxon>Teleostei</taxon>
        <taxon>Ostariophysi</taxon>
        <taxon>Gymnotiformes</taxon>
        <taxon>Gymnotoidei</taxon>
        <taxon>Gymnotidae</taxon>
        <taxon>Electrophorus</taxon>
    </lineage>
</organism>
<evidence type="ECO:0000313" key="3">
    <source>
        <dbReference type="Proteomes" id="UP000314983"/>
    </source>
</evidence>
<reference evidence="2 3" key="1">
    <citation type="submission" date="2020-05" db="EMBL/GenBank/DDBJ databases">
        <title>Electrophorus electricus (electric eel) genome, fEleEle1, primary haplotype.</title>
        <authorList>
            <person name="Myers G."/>
            <person name="Meyer A."/>
            <person name="Fedrigo O."/>
            <person name="Formenti G."/>
            <person name="Rhie A."/>
            <person name="Tracey A."/>
            <person name="Sims Y."/>
            <person name="Jarvis E.D."/>
        </authorList>
    </citation>
    <scope>NUCLEOTIDE SEQUENCE [LARGE SCALE GENOMIC DNA]</scope>
</reference>
<dbReference type="Gene3D" id="3.20.110.10">
    <property type="entry name" value="Glycoside hydrolase 38, N terminal domain"/>
    <property type="match status" value="1"/>
</dbReference>
<dbReference type="GeneTree" id="ENSGT01030000234638"/>
<dbReference type="Proteomes" id="UP000314983">
    <property type="component" value="Chromosome 19"/>
</dbReference>
<evidence type="ECO:0000313" key="2">
    <source>
        <dbReference type="Ensembl" id="ENSEEEP00000058470.1"/>
    </source>
</evidence>
<accession>A0AAY5ENH7</accession>
<dbReference type="AlphaFoldDB" id="A0AAY5ENH7"/>
<protein>
    <recommendedName>
        <fullName evidence="1">Glycoside hydrolase family 38 N-terminal domain-containing protein</fullName>
    </recommendedName>
</protein>
<dbReference type="InterPro" id="IPR011330">
    <property type="entry name" value="Glyco_hydro/deAcase_b/a-brl"/>
</dbReference>
<name>A0AAY5ENH7_ELEEL</name>
<evidence type="ECO:0000259" key="1">
    <source>
        <dbReference type="Pfam" id="PF01074"/>
    </source>
</evidence>
<proteinExistence type="predicted"/>
<reference evidence="2" key="2">
    <citation type="submission" date="2025-08" db="UniProtKB">
        <authorList>
            <consortium name="Ensembl"/>
        </authorList>
    </citation>
    <scope>IDENTIFICATION</scope>
</reference>
<sequence>AGFLNRKTFSVKFPTEQIQTFVIPHSHMDVGWVYTVEESMHAYASNVYSTVVEELSRVKNRTFIAVEQEFFRLWWGTVASQWHKDQVRQLMQEGRLEFIIGGQVMHDEAVTDVDDAILQLTGLRLWNNQEWNRGYNLTLNDSSVVRPILWMMLGSPAAVASLFQQGALCLQHRPVVLPIDKPRECVHEFIYFVPRF</sequence>
<keyword evidence="3" id="KW-1185">Reference proteome</keyword>
<dbReference type="PANTHER" id="PTHR11607:SF28">
    <property type="entry name" value="EPIDIDYMIS-SPECIFIC ALPHA-MANNOSIDASE"/>
    <property type="match status" value="1"/>
</dbReference>
<dbReference type="InterPro" id="IPR000602">
    <property type="entry name" value="Glyco_hydro_38_N"/>
</dbReference>
<dbReference type="Pfam" id="PF01074">
    <property type="entry name" value="Glyco_hydro_38N"/>
    <property type="match status" value="1"/>
</dbReference>
<gene>
    <name evidence="2" type="primary">MAN2B2</name>
</gene>
<dbReference type="InterPro" id="IPR050843">
    <property type="entry name" value="Glycosyl_Hydrlase_38"/>
</dbReference>
<dbReference type="Ensembl" id="ENSEEET00000057848.1">
    <property type="protein sequence ID" value="ENSEEEP00000058470.1"/>
    <property type="gene ID" value="ENSEEEG00000019876.2"/>
</dbReference>
<reference evidence="2" key="3">
    <citation type="submission" date="2025-09" db="UniProtKB">
        <authorList>
            <consortium name="Ensembl"/>
        </authorList>
    </citation>
    <scope>IDENTIFICATION</scope>
</reference>
<dbReference type="InterPro" id="IPR027291">
    <property type="entry name" value="Glyco_hydro_38_N_sf"/>
</dbReference>
<dbReference type="SUPFAM" id="SSF88713">
    <property type="entry name" value="Glycoside hydrolase/deacetylase"/>
    <property type="match status" value="1"/>
</dbReference>
<dbReference type="GO" id="GO:0006013">
    <property type="term" value="P:mannose metabolic process"/>
    <property type="evidence" value="ECO:0007669"/>
    <property type="project" value="InterPro"/>
</dbReference>
<feature type="domain" description="Glycoside hydrolase family 38 N-terminal" evidence="1">
    <location>
        <begin position="20"/>
        <end position="121"/>
    </location>
</feature>
<dbReference type="PANTHER" id="PTHR11607">
    <property type="entry name" value="ALPHA-MANNOSIDASE"/>
    <property type="match status" value="1"/>
</dbReference>
<dbReference type="GO" id="GO:0005764">
    <property type="term" value="C:lysosome"/>
    <property type="evidence" value="ECO:0007669"/>
    <property type="project" value="TreeGrafter"/>
</dbReference>